<dbReference type="InterPro" id="IPR013023">
    <property type="entry name" value="KARI"/>
</dbReference>
<dbReference type="PROSITE" id="PS51850">
    <property type="entry name" value="KARI_N"/>
    <property type="match status" value="1"/>
</dbReference>
<dbReference type="FunFam" id="3.40.50.720:FF:000023">
    <property type="entry name" value="Ketol-acid reductoisomerase (NADP(+))"/>
    <property type="match status" value="1"/>
</dbReference>
<dbReference type="Gene3D" id="3.40.50.720">
    <property type="entry name" value="NAD(P)-binding Rossmann-like Domain"/>
    <property type="match status" value="1"/>
</dbReference>
<feature type="binding site" evidence="11">
    <location>
        <begin position="33"/>
        <end position="36"/>
    </location>
    <ligand>
        <name>NADP(+)</name>
        <dbReference type="ChEBI" id="CHEBI:58349"/>
    </ligand>
</feature>
<sequence>MQGVHRIMAAQIWYEDDGDLATLQGKKVAIIGYGSQGHAHALNLRDSGVDVVVGLRPGSKSVEFAKEQGLEVKSVADAAKEADVIMILAPDQYQAQIFKNDIEPNMKEGAALAFAHGFNIHYGYIKPSADHPVFMVAPKGPGHIVRREYAAGRGVPVVVAVEQDPRGDGWAIALAYAKALGGLRAGAIKTTFKEETETDLFGEQDVLMGGVNHLVETGFEVLVEAGYQPEIAYFEVCHELKLLVDLMNEGGLNKARWSCSDTAQYGDFISKVVDDSTKDRMRYQLGRIQDGSFAKEFMDDQAAGAPKFKELQEEYSHVQIEEVGPKLRAMFSWNKGQAADADENQSFTGKIARAQVQ</sequence>
<dbReference type="GO" id="GO:0004455">
    <property type="term" value="F:ketol-acid reductoisomerase activity"/>
    <property type="evidence" value="ECO:0007669"/>
    <property type="project" value="UniProtKB-UniRule"/>
</dbReference>
<evidence type="ECO:0000256" key="6">
    <source>
        <dbReference type="ARBA" id="ARBA00022842"/>
    </source>
</evidence>
<comment type="function">
    <text evidence="11">Involved in the biosynthesis of branched-chain amino acids (BCAA). Catalyzes an alkyl-migration followed by a ketol-acid reduction of (S)-2-acetolactate (S2AL) to yield (R)-2,3-dihydroxy-isovalerate. In the isomerase reaction, S2AL is rearranged via a Mg-dependent methyl migration to produce 3-hydroxy-3-methyl-2-ketobutyrate (HMKB). In the reductase reaction, this 2-ketoacid undergoes a metal-dependent reduction by NADPH to yield (R)-2,3-dihydroxy-isovalerate.</text>
</comment>
<comment type="cofactor">
    <cofactor evidence="11">
        <name>Mg(2+)</name>
        <dbReference type="ChEBI" id="CHEBI:18420"/>
    </cofactor>
    <text evidence="11">Binds 2 magnesium ions per subunit.</text>
</comment>
<feature type="binding site" evidence="11 12">
    <location>
        <position position="199"/>
    </location>
    <ligand>
        <name>Mg(2+)</name>
        <dbReference type="ChEBI" id="CHEBI:18420"/>
        <label>2</label>
    </ligand>
</feature>
<dbReference type="GO" id="GO:0009097">
    <property type="term" value="P:isoleucine biosynthetic process"/>
    <property type="evidence" value="ECO:0007669"/>
    <property type="project" value="UniProtKB-UniRule"/>
</dbReference>
<evidence type="ECO:0000256" key="12">
    <source>
        <dbReference type="PROSITE-ProRule" id="PRU01198"/>
    </source>
</evidence>
<keyword evidence="6 11" id="KW-0460">Magnesium</keyword>
<evidence type="ECO:0000256" key="4">
    <source>
        <dbReference type="ARBA" id="ARBA00022605"/>
    </source>
</evidence>
<dbReference type="AlphaFoldDB" id="A0A366K830"/>
<dbReference type="InterPro" id="IPR008927">
    <property type="entry name" value="6-PGluconate_DH-like_C_sf"/>
</dbReference>
<dbReference type="InterPro" id="IPR014359">
    <property type="entry name" value="KARI_prok"/>
</dbReference>
<feature type="binding site" evidence="11 12">
    <location>
        <position position="203"/>
    </location>
    <ligand>
        <name>Mg(2+)</name>
        <dbReference type="ChEBI" id="CHEBI:18420"/>
        <label>1</label>
    </ligand>
</feature>
<evidence type="ECO:0000259" key="14">
    <source>
        <dbReference type="PROSITE" id="PS51851"/>
    </source>
</evidence>
<dbReference type="PANTHER" id="PTHR21371:SF1">
    <property type="entry name" value="KETOL-ACID REDUCTOISOMERASE, MITOCHONDRIAL"/>
    <property type="match status" value="1"/>
</dbReference>
<comment type="catalytic activity">
    <reaction evidence="10 11">
        <text>(2R)-2,3-dihydroxy-3-methylbutanoate + NADP(+) = (2S)-2-acetolactate + NADPH + H(+)</text>
        <dbReference type="Rhea" id="RHEA:22068"/>
        <dbReference type="ChEBI" id="CHEBI:15378"/>
        <dbReference type="ChEBI" id="CHEBI:49072"/>
        <dbReference type="ChEBI" id="CHEBI:57783"/>
        <dbReference type="ChEBI" id="CHEBI:58349"/>
        <dbReference type="ChEBI" id="CHEBI:58476"/>
        <dbReference type="EC" id="1.1.1.86"/>
    </reaction>
</comment>
<feature type="binding site" evidence="11">
    <location>
        <position position="142"/>
    </location>
    <ligand>
        <name>NADP(+)</name>
        <dbReference type="ChEBI" id="CHEBI:58349"/>
    </ligand>
</feature>
<evidence type="ECO:0000256" key="2">
    <source>
        <dbReference type="ARBA" id="ARBA00004885"/>
    </source>
</evidence>
<feature type="binding site" evidence="11 12">
    <location>
        <position position="199"/>
    </location>
    <ligand>
        <name>Mg(2+)</name>
        <dbReference type="ChEBI" id="CHEBI:18420"/>
        <label>1</label>
    </ligand>
</feature>
<feature type="binding site" evidence="11 12">
    <location>
        <position position="235"/>
    </location>
    <ligand>
        <name>Mg(2+)</name>
        <dbReference type="ChEBI" id="CHEBI:18420"/>
        <label>2</label>
    </ligand>
</feature>
<dbReference type="PROSITE" id="PS51851">
    <property type="entry name" value="KARI_C"/>
    <property type="match status" value="1"/>
</dbReference>
<evidence type="ECO:0000256" key="9">
    <source>
        <dbReference type="ARBA" id="ARBA00023304"/>
    </source>
</evidence>
<evidence type="ECO:0000256" key="10">
    <source>
        <dbReference type="ARBA" id="ARBA00049021"/>
    </source>
</evidence>
<evidence type="ECO:0000313" key="15">
    <source>
        <dbReference type="EMBL" id="RBP97824.1"/>
    </source>
</evidence>
<dbReference type="UniPathway" id="UPA00049">
    <property type="reaction ID" value="UER00060"/>
</dbReference>
<dbReference type="GO" id="GO:0005829">
    <property type="term" value="C:cytosol"/>
    <property type="evidence" value="ECO:0007669"/>
    <property type="project" value="TreeGrafter"/>
</dbReference>
<evidence type="ECO:0000256" key="8">
    <source>
        <dbReference type="ARBA" id="ARBA00023002"/>
    </source>
</evidence>
<dbReference type="NCBIfam" id="NF004017">
    <property type="entry name" value="PRK05479.1"/>
    <property type="match status" value="1"/>
</dbReference>
<dbReference type="OrthoDB" id="9804088at2"/>
<evidence type="ECO:0000259" key="13">
    <source>
        <dbReference type="PROSITE" id="PS51850"/>
    </source>
</evidence>
<dbReference type="PANTHER" id="PTHR21371">
    <property type="entry name" value="KETOL-ACID REDUCTOISOMERASE, MITOCHONDRIAL"/>
    <property type="match status" value="1"/>
</dbReference>
<dbReference type="NCBIfam" id="TIGR00465">
    <property type="entry name" value="ilvC"/>
    <property type="match status" value="1"/>
</dbReference>
<feature type="binding site" evidence="11 12">
    <location>
        <position position="239"/>
    </location>
    <ligand>
        <name>Mg(2+)</name>
        <dbReference type="ChEBI" id="CHEBI:18420"/>
        <label>2</label>
    </ligand>
</feature>
<dbReference type="HAMAP" id="MF_00435">
    <property type="entry name" value="IlvC"/>
    <property type="match status" value="1"/>
</dbReference>
<evidence type="ECO:0000313" key="16">
    <source>
        <dbReference type="Proteomes" id="UP000252530"/>
    </source>
</evidence>
<feature type="binding site" evidence="11">
    <location>
        <position position="56"/>
    </location>
    <ligand>
        <name>NADP(+)</name>
        <dbReference type="ChEBI" id="CHEBI:58349"/>
    </ligand>
</feature>
<dbReference type="InterPro" id="IPR013116">
    <property type="entry name" value="KARI_N"/>
</dbReference>
<feature type="active site" evidence="11">
    <location>
        <position position="116"/>
    </location>
</feature>
<evidence type="ECO:0000256" key="7">
    <source>
        <dbReference type="ARBA" id="ARBA00022857"/>
    </source>
</evidence>
<keyword evidence="16" id="KW-1185">Reference proteome</keyword>
<dbReference type="PIRSF" id="PIRSF000116">
    <property type="entry name" value="IlvC_gammaproteo"/>
    <property type="match status" value="1"/>
</dbReference>
<keyword evidence="8 11" id="KW-0560">Oxidoreductase</keyword>
<dbReference type="InterPro" id="IPR036291">
    <property type="entry name" value="NAD(P)-bd_dom_sf"/>
</dbReference>
<protein>
    <recommendedName>
        <fullName evidence="11">Ketol-acid reductoisomerase (NADP(+))</fullName>
        <shortName evidence="11">KARI</shortName>
        <ecNumber evidence="11">1.1.1.86</ecNumber>
    </recommendedName>
    <alternativeName>
        <fullName evidence="11">Acetohydroxy-acid isomeroreductase</fullName>
        <shortName evidence="11">AHIR</shortName>
    </alternativeName>
    <alternativeName>
        <fullName evidence="11">Alpha-keto-beta-hydroxylacyl reductoisomerase</fullName>
    </alternativeName>
</protein>
<feature type="domain" description="KARI C-terminal knotted" evidence="14">
    <location>
        <begin position="191"/>
        <end position="334"/>
    </location>
</feature>
<dbReference type="EMBL" id="PDCG01000003">
    <property type="protein sequence ID" value="RBP97824.1"/>
    <property type="molecule type" value="Genomic_DNA"/>
</dbReference>
<evidence type="ECO:0000256" key="3">
    <source>
        <dbReference type="ARBA" id="ARBA00010318"/>
    </source>
</evidence>
<dbReference type="Proteomes" id="UP000252530">
    <property type="component" value="Unassembled WGS sequence"/>
</dbReference>
<feature type="binding site" evidence="11">
    <location>
        <position position="61"/>
    </location>
    <ligand>
        <name>NADP(+)</name>
        <dbReference type="ChEBI" id="CHEBI:58349"/>
    </ligand>
</feature>
<evidence type="ECO:0000256" key="5">
    <source>
        <dbReference type="ARBA" id="ARBA00022723"/>
    </source>
</evidence>
<organism evidence="15 16">
    <name type="scientific">Bifidobacterium aemilianum</name>
    <dbReference type="NCBI Taxonomy" id="2493120"/>
    <lineage>
        <taxon>Bacteria</taxon>
        <taxon>Bacillati</taxon>
        <taxon>Actinomycetota</taxon>
        <taxon>Actinomycetes</taxon>
        <taxon>Bifidobacteriales</taxon>
        <taxon>Bifidobacteriaceae</taxon>
        <taxon>Bifidobacterium</taxon>
    </lineage>
</organism>
<dbReference type="InterPro" id="IPR000506">
    <property type="entry name" value="KARI_C"/>
</dbReference>
<dbReference type="UniPathway" id="UPA00047">
    <property type="reaction ID" value="UER00056"/>
</dbReference>
<dbReference type="GO" id="GO:0050661">
    <property type="term" value="F:NADP binding"/>
    <property type="evidence" value="ECO:0007669"/>
    <property type="project" value="InterPro"/>
</dbReference>
<feature type="domain" description="KARI N-terminal Rossmann" evidence="13">
    <location>
        <begin position="10"/>
        <end position="190"/>
    </location>
</feature>
<evidence type="ECO:0000256" key="1">
    <source>
        <dbReference type="ARBA" id="ARBA00004864"/>
    </source>
</evidence>
<comment type="caution">
    <text evidence="15">The sequence shown here is derived from an EMBL/GenBank/DDBJ whole genome shotgun (WGS) entry which is preliminary data.</text>
</comment>
<feature type="binding site" evidence="11 12">
    <location>
        <position position="260"/>
    </location>
    <ligand>
        <name>substrate</name>
    </ligand>
</feature>
<dbReference type="RefSeq" id="WP_113860073.1">
    <property type="nucleotide sequence ID" value="NZ_PDCG01000003.1"/>
</dbReference>
<feature type="binding site" evidence="11">
    <location>
        <position position="59"/>
    </location>
    <ligand>
        <name>NADP(+)</name>
        <dbReference type="ChEBI" id="CHEBI:58349"/>
    </ligand>
</feature>
<comment type="caution">
    <text evidence="11">Lacks conserved residue(s) required for the propagation of feature annotation.</text>
</comment>
<reference evidence="15 16" key="1">
    <citation type="submission" date="2017-10" db="EMBL/GenBank/DDBJ databases">
        <title>Bifidobacterium xylocopum sp. nov. and Bifidobacterium aemilianum sp. nov., from the carpenter bee (Xylocopa violacea) digestive tract.</title>
        <authorList>
            <person name="Alberoni D."/>
            <person name="Baffoni L."/>
            <person name="Di Gioia D."/>
            <person name="Gaggia F."/>
            <person name="Biavati B."/>
        </authorList>
    </citation>
    <scope>NUCLEOTIDE SEQUENCE [LARGE SCALE GENOMIC DNA]</scope>
    <source>
        <strain evidence="15 16">XV10</strain>
    </source>
</reference>
<dbReference type="GO" id="GO:0000287">
    <property type="term" value="F:magnesium ion binding"/>
    <property type="evidence" value="ECO:0007669"/>
    <property type="project" value="UniProtKB-UniRule"/>
</dbReference>
<dbReference type="Pfam" id="PF07991">
    <property type="entry name" value="KARI_N"/>
    <property type="match status" value="1"/>
</dbReference>
<keyword evidence="5 11" id="KW-0479">Metal-binding</keyword>
<dbReference type="SUPFAM" id="SSF48179">
    <property type="entry name" value="6-phosphogluconate dehydrogenase C-terminal domain-like"/>
    <property type="match status" value="1"/>
</dbReference>
<dbReference type="Pfam" id="PF01450">
    <property type="entry name" value="KARI_C"/>
    <property type="match status" value="1"/>
</dbReference>
<proteinExistence type="inferred from homology"/>
<dbReference type="GO" id="GO:0016853">
    <property type="term" value="F:isomerase activity"/>
    <property type="evidence" value="ECO:0007669"/>
    <property type="project" value="UniProtKB-KW"/>
</dbReference>
<comment type="catalytic activity">
    <reaction evidence="11">
        <text>(2R,3R)-2,3-dihydroxy-3-methylpentanoate + NADP(+) = (S)-2-ethyl-2-hydroxy-3-oxobutanoate + NADPH + H(+)</text>
        <dbReference type="Rhea" id="RHEA:13493"/>
        <dbReference type="ChEBI" id="CHEBI:15378"/>
        <dbReference type="ChEBI" id="CHEBI:49256"/>
        <dbReference type="ChEBI" id="CHEBI:49258"/>
        <dbReference type="ChEBI" id="CHEBI:57783"/>
        <dbReference type="ChEBI" id="CHEBI:58349"/>
        <dbReference type="EC" id="1.1.1.86"/>
    </reaction>
</comment>
<comment type="pathway">
    <text evidence="2 11">Amino-acid biosynthesis; L-isoleucine biosynthesis; L-isoleucine from 2-oxobutanoate: step 2/4.</text>
</comment>
<dbReference type="EC" id="1.1.1.86" evidence="11"/>
<dbReference type="SUPFAM" id="SSF51735">
    <property type="entry name" value="NAD(P)-binding Rossmann-fold domains"/>
    <property type="match status" value="1"/>
</dbReference>
<keyword evidence="4 11" id="KW-0028">Amino-acid biosynthesis</keyword>
<comment type="pathway">
    <text evidence="1 11">Amino-acid biosynthesis; L-valine biosynthesis; L-valine from pyruvate: step 2/4.</text>
</comment>
<keyword evidence="9 11" id="KW-0100">Branched-chain amino acid biosynthesis</keyword>
<gene>
    <name evidence="11" type="primary">ilvC</name>
    <name evidence="15" type="ORF">CRD60_04340</name>
</gene>
<name>A0A366K830_9BIFI</name>
<keyword evidence="15" id="KW-0413">Isomerase</keyword>
<dbReference type="Gene3D" id="6.10.240.10">
    <property type="match status" value="1"/>
</dbReference>
<keyword evidence="7 11" id="KW-0521">NADP</keyword>
<comment type="similarity">
    <text evidence="3 11 12">Belongs to the ketol-acid reductoisomerase family.</text>
</comment>
<accession>A0A366K830</accession>
<evidence type="ECO:0000256" key="11">
    <source>
        <dbReference type="HAMAP-Rule" id="MF_00435"/>
    </source>
</evidence>
<dbReference type="GO" id="GO:0009099">
    <property type="term" value="P:L-valine biosynthetic process"/>
    <property type="evidence" value="ECO:0007669"/>
    <property type="project" value="UniProtKB-UniRule"/>
</dbReference>